<proteinExistence type="predicted"/>
<dbReference type="Proteomes" id="UP001177021">
    <property type="component" value="Unassembled WGS sequence"/>
</dbReference>
<evidence type="ECO:0000313" key="2">
    <source>
        <dbReference type="Proteomes" id="UP001177021"/>
    </source>
</evidence>
<comment type="caution">
    <text evidence="1">The sequence shown here is derived from an EMBL/GenBank/DDBJ whole genome shotgun (WGS) entry which is preliminary data.</text>
</comment>
<protein>
    <submittedName>
        <fullName evidence="1">Uncharacterized protein</fullName>
    </submittedName>
</protein>
<keyword evidence="2" id="KW-1185">Reference proteome</keyword>
<gene>
    <name evidence="1" type="ORF">MILVUS5_LOCUS38860</name>
</gene>
<sequence length="80" mass="9562">MFFLEEVFQYFNILPLQVLTSGSRTASQISLHEFKWLFKSILINFFWKQEKEKKSTVHRGGVGEDTDFLGNEMRKEREWG</sequence>
<reference evidence="1" key="1">
    <citation type="submission" date="2023-10" db="EMBL/GenBank/DDBJ databases">
        <authorList>
            <person name="Rodriguez Cubillos JULIANA M."/>
            <person name="De Vega J."/>
        </authorList>
    </citation>
    <scope>NUCLEOTIDE SEQUENCE</scope>
</reference>
<dbReference type="EMBL" id="CASHSV030000823">
    <property type="protein sequence ID" value="CAJ2676007.1"/>
    <property type="molecule type" value="Genomic_DNA"/>
</dbReference>
<accession>A0ACB0M9A6</accession>
<name>A0ACB0M9A6_TRIPR</name>
<organism evidence="1 2">
    <name type="scientific">Trifolium pratense</name>
    <name type="common">Red clover</name>
    <dbReference type="NCBI Taxonomy" id="57577"/>
    <lineage>
        <taxon>Eukaryota</taxon>
        <taxon>Viridiplantae</taxon>
        <taxon>Streptophyta</taxon>
        <taxon>Embryophyta</taxon>
        <taxon>Tracheophyta</taxon>
        <taxon>Spermatophyta</taxon>
        <taxon>Magnoliopsida</taxon>
        <taxon>eudicotyledons</taxon>
        <taxon>Gunneridae</taxon>
        <taxon>Pentapetalae</taxon>
        <taxon>rosids</taxon>
        <taxon>fabids</taxon>
        <taxon>Fabales</taxon>
        <taxon>Fabaceae</taxon>
        <taxon>Papilionoideae</taxon>
        <taxon>50 kb inversion clade</taxon>
        <taxon>NPAAA clade</taxon>
        <taxon>Hologalegina</taxon>
        <taxon>IRL clade</taxon>
        <taxon>Trifolieae</taxon>
        <taxon>Trifolium</taxon>
    </lineage>
</organism>
<evidence type="ECO:0000313" key="1">
    <source>
        <dbReference type="EMBL" id="CAJ2676007.1"/>
    </source>
</evidence>